<comment type="caution">
    <text evidence="2">The sequence shown here is derived from an EMBL/GenBank/DDBJ whole genome shotgun (WGS) entry which is preliminary data.</text>
</comment>
<keyword evidence="1" id="KW-0472">Membrane</keyword>
<evidence type="ECO:0000313" key="2">
    <source>
        <dbReference type="EMBL" id="TVZ63131.1"/>
    </source>
</evidence>
<dbReference type="AlphaFoldDB" id="A0A559SL94"/>
<protein>
    <submittedName>
        <fullName evidence="2">Uncharacterized protein</fullName>
    </submittedName>
</protein>
<dbReference type="EMBL" id="VISO01000003">
    <property type="protein sequence ID" value="TVZ63131.1"/>
    <property type="molecule type" value="Genomic_DNA"/>
</dbReference>
<proteinExistence type="predicted"/>
<sequence length="41" mass="4559">MAEHARQAAYEQQAFNRMLLIGVVAAVIGAMVLTELLYRLP</sequence>
<feature type="transmembrane region" description="Helical" evidence="1">
    <location>
        <begin position="18"/>
        <end position="38"/>
    </location>
</feature>
<name>A0A559SL94_9HYPH</name>
<evidence type="ECO:0000256" key="1">
    <source>
        <dbReference type="SAM" id="Phobius"/>
    </source>
</evidence>
<gene>
    <name evidence="2" type="ORF">BCL32_3252</name>
</gene>
<dbReference type="Proteomes" id="UP000319824">
    <property type="component" value="Unassembled WGS sequence"/>
</dbReference>
<keyword evidence="1" id="KW-1133">Transmembrane helix</keyword>
<organism evidence="2 3">
    <name type="scientific">Rhizobium mongolense USDA 1844</name>
    <dbReference type="NCBI Taxonomy" id="1079460"/>
    <lineage>
        <taxon>Bacteria</taxon>
        <taxon>Pseudomonadati</taxon>
        <taxon>Pseudomonadota</taxon>
        <taxon>Alphaproteobacteria</taxon>
        <taxon>Hyphomicrobiales</taxon>
        <taxon>Rhizobiaceae</taxon>
        <taxon>Rhizobium/Agrobacterium group</taxon>
        <taxon>Rhizobium</taxon>
    </lineage>
</organism>
<evidence type="ECO:0000313" key="3">
    <source>
        <dbReference type="Proteomes" id="UP000319824"/>
    </source>
</evidence>
<reference evidence="2 3" key="1">
    <citation type="submission" date="2019-06" db="EMBL/GenBank/DDBJ databases">
        <title>Pac Bio to generate improved reference genome sequences for organisms with transposon mutant libraries (support for FEBA project).</title>
        <authorList>
            <person name="Blow M."/>
        </authorList>
    </citation>
    <scope>NUCLEOTIDE SEQUENCE [LARGE SCALE GENOMIC DNA]</scope>
    <source>
        <strain evidence="2 3">USDA 1844</strain>
    </source>
</reference>
<keyword evidence="1" id="KW-0812">Transmembrane</keyword>
<accession>A0A559SL94</accession>